<name>A0ABU4W7Z8_9FUSO</name>
<keyword evidence="5" id="KW-0597">Phosphoprotein</keyword>
<dbReference type="SMART" id="SM00388">
    <property type="entry name" value="HisKA"/>
    <property type="match status" value="1"/>
</dbReference>
<dbReference type="PANTHER" id="PTHR45528:SF1">
    <property type="entry name" value="SENSOR HISTIDINE KINASE CPXA"/>
    <property type="match status" value="1"/>
</dbReference>
<evidence type="ECO:0000256" key="6">
    <source>
        <dbReference type="ARBA" id="ARBA00022679"/>
    </source>
</evidence>
<dbReference type="Gene3D" id="3.30.565.10">
    <property type="entry name" value="Histidine kinase-like ATPase, C-terminal domain"/>
    <property type="match status" value="1"/>
</dbReference>
<evidence type="ECO:0000313" key="18">
    <source>
        <dbReference type="Proteomes" id="UP001279681"/>
    </source>
</evidence>
<dbReference type="Pfam" id="PF00512">
    <property type="entry name" value="HisKA"/>
    <property type="match status" value="1"/>
</dbReference>
<proteinExistence type="predicted"/>
<evidence type="ECO:0000256" key="5">
    <source>
        <dbReference type="ARBA" id="ARBA00022553"/>
    </source>
</evidence>
<evidence type="ECO:0000256" key="13">
    <source>
        <dbReference type="ARBA" id="ARBA00023136"/>
    </source>
</evidence>
<reference evidence="18" key="1">
    <citation type="submission" date="2023-07" db="EMBL/GenBank/DDBJ databases">
        <authorList>
            <person name="Colorado M.A."/>
            <person name="Villamil L.M."/>
            <person name="Melo J.F."/>
            <person name="Rodriguez J.A."/>
            <person name="Ruiz R.Y."/>
        </authorList>
    </citation>
    <scope>NUCLEOTIDE SEQUENCE [LARGE SCALE GENOMIC DNA]</scope>
    <source>
        <strain evidence="18">C33</strain>
    </source>
</reference>
<evidence type="ECO:0000256" key="12">
    <source>
        <dbReference type="ARBA" id="ARBA00023012"/>
    </source>
</evidence>
<dbReference type="EC" id="2.7.13.3" evidence="3"/>
<evidence type="ECO:0000256" key="4">
    <source>
        <dbReference type="ARBA" id="ARBA00022475"/>
    </source>
</evidence>
<keyword evidence="10" id="KW-0067">ATP-binding</keyword>
<dbReference type="InterPro" id="IPR036097">
    <property type="entry name" value="HisK_dim/P_sf"/>
</dbReference>
<dbReference type="SMART" id="SM00387">
    <property type="entry name" value="HATPase_c"/>
    <property type="match status" value="1"/>
</dbReference>
<evidence type="ECO:0000256" key="2">
    <source>
        <dbReference type="ARBA" id="ARBA00004651"/>
    </source>
</evidence>
<gene>
    <name evidence="17" type="ORF">RFV38_03915</name>
</gene>
<dbReference type="InterPro" id="IPR005467">
    <property type="entry name" value="His_kinase_dom"/>
</dbReference>
<evidence type="ECO:0000256" key="10">
    <source>
        <dbReference type="ARBA" id="ARBA00022840"/>
    </source>
</evidence>
<dbReference type="SUPFAM" id="SSF55874">
    <property type="entry name" value="ATPase domain of HSP90 chaperone/DNA topoisomerase II/histidine kinase"/>
    <property type="match status" value="1"/>
</dbReference>
<dbReference type="Pfam" id="PF00672">
    <property type="entry name" value="HAMP"/>
    <property type="match status" value="1"/>
</dbReference>
<dbReference type="PROSITE" id="PS50109">
    <property type="entry name" value="HIS_KIN"/>
    <property type="match status" value="1"/>
</dbReference>
<dbReference type="Gene3D" id="1.10.287.130">
    <property type="match status" value="1"/>
</dbReference>
<feature type="transmembrane region" description="Helical" evidence="14">
    <location>
        <begin position="14"/>
        <end position="37"/>
    </location>
</feature>
<evidence type="ECO:0000313" key="17">
    <source>
        <dbReference type="EMBL" id="MDX8335655.1"/>
    </source>
</evidence>
<evidence type="ECO:0000256" key="3">
    <source>
        <dbReference type="ARBA" id="ARBA00012438"/>
    </source>
</evidence>
<comment type="subcellular location">
    <subcellularLocation>
        <location evidence="2">Cell membrane</location>
        <topology evidence="2">Multi-pass membrane protein</topology>
    </subcellularLocation>
</comment>
<dbReference type="Proteomes" id="UP001279681">
    <property type="component" value="Unassembled WGS sequence"/>
</dbReference>
<dbReference type="GO" id="GO:0016301">
    <property type="term" value="F:kinase activity"/>
    <property type="evidence" value="ECO:0007669"/>
    <property type="project" value="UniProtKB-KW"/>
</dbReference>
<dbReference type="InterPro" id="IPR003660">
    <property type="entry name" value="HAMP_dom"/>
</dbReference>
<keyword evidence="8" id="KW-0547">Nucleotide-binding</keyword>
<dbReference type="RefSeq" id="WP_320313061.1">
    <property type="nucleotide sequence ID" value="NZ_JAVIKH010000003.1"/>
</dbReference>
<evidence type="ECO:0000256" key="7">
    <source>
        <dbReference type="ARBA" id="ARBA00022692"/>
    </source>
</evidence>
<keyword evidence="9 17" id="KW-0418">Kinase</keyword>
<keyword evidence="11 14" id="KW-1133">Transmembrane helix</keyword>
<keyword evidence="12" id="KW-0902">Two-component regulatory system</keyword>
<dbReference type="InterPro" id="IPR050398">
    <property type="entry name" value="HssS/ArlS-like"/>
</dbReference>
<dbReference type="SUPFAM" id="SSF47384">
    <property type="entry name" value="Homodimeric domain of signal transducing histidine kinase"/>
    <property type="match status" value="1"/>
</dbReference>
<dbReference type="CDD" id="cd00075">
    <property type="entry name" value="HATPase"/>
    <property type="match status" value="1"/>
</dbReference>
<evidence type="ECO:0000256" key="9">
    <source>
        <dbReference type="ARBA" id="ARBA00022777"/>
    </source>
</evidence>
<sequence>MSLIKVKVNLFTKIFGFSIFLVLATILINYIFNALFLEKFYVYRKKEMMLKVIENAKIVYEKKSSEDFDNYIYDIKESSGIDIDVKNLAKKHTMMSSHMMMRRTNSIQDIPYNKFVAKEFLGNDAKILYYGEEVSDKAAIFVSTSLSVIQSHSHESNIFNFITAILALIVSLASGLIFSKRITKDIIYLNEKASKISQLDFPDKIEINRNDEIGELSLSLNKMSQELSSSIKNLKSFVSNASHELRTPVSIICTHATALLEHKDMSINEQRKYYNIILKVGNEMKELIENLLTLSKLDNTVFKIKNESVNLKLVVEDALEKYDILELEKDISVNVNMEDKNITCDSRIIKLVINNLIQNALKYSLVGGEINIFQEDDYLIIKNSFQGSLENNKNSLFQPFSRGKNAEDFKYDGMGLGLSIVDKALTLANIEYKLEIINNSFSFKLKLF</sequence>
<dbReference type="Gene3D" id="6.10.340.10">
    <property type="match status" value="1"/>
</dbReference>
<dbReference type="Pfam" id="PF02518">
    <property type="entry name" value="HATPase_c"/>
    <property type="match status" value="1"/>
</dbReference>
<protein>
    <recommendedName>
        <fullName evidence="3">histidine kinase</fullName>
        <ecNumber evidence="3">2.7.13.3</ecNumber>
    </recommendedName>
</protein>
<comment type="caution">
    <text evidence="17">The sequence shown here is derived from an EMBL/GenBank/DDBJ whole genome shotgun (WGS) entry which is preliminary data.</text>
</comment>
<keyword evidence="7 14" id="KW-0812">Transmembrane</keyword>
<keyword evidence="13 14" id="KW-0472">Membrane</keyword>
<feature type="transmembrane region" description="Helical" evidence="14">
    <location>
        <begin position="158"/>
        <end position="178"/>
    </location>
</feature>
<dbReference type="PROSITE" id="PS50885">
    <property type="entry name" value="HAMP"/>
    <property type="match status" value="1"/>
</dbReference>
<feature type="domain" description="Histidine kinase" evidence="15">
    <location>
        <begin position="240"/>
        <end position="448"/>
    </location>
</feature>
<keyword evidence="6" id="KW-0808">Transferase</keyword>
<dbReference type="EMBL" id="JAVIKH010000003">
    <property type="protein sequence ID" value="MDX8335655.1"/>
    <property type="molecule type" value="Genomic_DNA"/>
</dbReference>
<evidence type="ECO:0000256" key="14">
    <source>
        <dbReference type="SAM" id="Phobius"/>
    </source>
</evidence>
<dbReference type="InterPro" id="IPR003661">
    <property type="entry name" value="HisK_dim/P_dom"/>
</dbReference>
<dbReference type="InterPro" id="IPR036890">
    <property type="entry name" value="HATPase_C_sf"/>
</dbReference>
<evidence type="ECO:0000256" key="11">
    <source>
        <dbReference type="ARBA" id="ARBA00022989"/>
    </source>
</evidence>
<evidence type="ECO:0000256" key="8">
    <source>
        <dbReference type="ARBA" id="ARBA00022741"/>
    </source>
</evidence>
<dbReference type="PANTHER" id="PTHR45528">
    <property type="entry name" value="SENSOR HISTIDINE KINASE CPXA"/>
    <property type="match status" value="1"/>
</dbReference>
<dbReference type="InterPro" id="IPR003594">
    <property type="entry name" value="HATPase_dom"/>
</dbReference>
<evidence type="ECO:0000256" key="1">
    <source>
        <dbReference type="ARBA" id="ARBA00000085"/>
    </source>
</evidence>
<dbReference type="CDD" id="cd00082">
    <property type="entry name" value="HisKA"/>
    <property type="match status" value="1"/>
</dbReference>
<keyword evidence="18" id="KW-1185">Reference proteome</keyword>
<dbReference type="CDD" id="cd06225">
    <property type="entry name" value="HAMP"/>
    <property type="match status" value="1"/>
</dbReference>
<organism evidence="17 18">
    <name type="scientific">Candidatus Cetobacterium colombiensis</name>
    <dbReference type="NCBI Taxonomy" id="3073100"/>
    <lineage>
        <taxon>Bacteria</taxon>
        <taxon>Fusobacteriati</taxon>
        <taxon>Fusobacteriota</taxon>
        <taxon>Fusobacteriia</taxon>
        <taxon>Fusobacteriales</taxon>
        <taxon>Fusobacteriaceae</taxon>
        <taxon>Cetobacterium</taxon>
    </lineage>
</organism>
<keyword evidence="4" id="KW-1003">Cell membrane</keyword>
<dbReference type="SMART" id="SM00304">
    <property type="entry name" value="HAMP"/>
    <property type="match status" value="1"/>
</dbReference>
<feature type="domain" description="HAMP" evidence="16">
    <location>
        <begin position="180"/>
        <end position="232"/>
    </location>
</feature>
<accession>A0ABU4W7Z8</accession>
<dbReference type="SUPFAM" id="SSF158472">
    <property type="entry name" value="HAMP domain-like"/>
    <property type="match status" value="1"/>
</dbReference>
<evidence type="ECO:0000259" key="16">
    <source>
        <dbReference type="PROSITE" id="PS50885"/>
    </source>
</evidence>
<comment type="catalytic activity">
    <reaction evidence="1">
        <text>ATP + protein L-histidine = ADP + protein N-phospho-L-histidine.</text>
        <dbReference type="EC" id="2.7.13.3"/>
    </reaction>
</comment>
<evidence type="ECO:0000259" key="15">
    <source>
        <dbReference type="PROSITE" id="PS50109"/>
    </source>
</evidence>